<comment type="similarity">
    <text evidence="1">Belongs to the metallo-beta-lactamase superfamily.</text>
</comment>
<keyword evidence="4" id="KW-0862">Zinc</keyword>
<feature type="domain" description="Metallo-beta-lactamase" evidence="5">
    <location>
        <begin position="51"/>
        <end position="130"/>
    </location>
</feature>
<dbReference type="Gene3D" id="3.60.15.10">
    <property type="entry name" value="Ribonuclease Z/Hydroxyacylglutathione hydrolase-like"/>
    <property type="match status" value="1"/>
</dbReference>
<protein>
    <recommendedName>
        <fullName evidence="5">Metallo-beta-lactamase domain-containing protein</fullName>
    </recommendedName>
</protein>
<name>A0AAN6EMG9_EXODE</name>
<dbReference type="SUPFAM" id="SSF56281">
    <property type="entry name" value="Metallo-hydrolase/oxidoreductase"/>
    <property type="match status" value="1"/>
</dbReference>
<proteinExistence type="inferred from homology"/>
<sequence length="221" mass="24586">MASPTIDFPSSNNTVDVRLVDTTAVLTARAESFIEPVQEGHEVLNITCAAFLLHHESSGKRIMFDLGVRKDYWNLSATIQKRLGDVIPSLKVDRDTTEVLTEKGVPLDSISSVIWSHYHWDHTGNMSLFPPSTELIVGPGFKGSPLLLPGFPENPDSPVCSSDVNGRSLREVDFEDSDLQIGGFAACDFFGDGSFYLLSKAKYFYFYHHSLRITRSRPDVN</sequence>
<comment type="caution">
    <text evidence="6">The sequence shown here is derived from an EMBL/GenBank/DDBJ whole genome shotgun (WGS) entry which is preliminary data.</text>
</comment>
<keyword evidence="2" id="KW-0479">Metal-binding</keyword>
<organism evidence="6 7">
    <name type="scientific">Exophiala dermatitidis</name>
    <name type="common">Black yeast-like fungus</name>
    <name type="synonym">Wangiella dermatitidis</name>
    <dbReference type="NCBI Taxonomy" id="5970"/>
    <lineage>
        <taxon>Eukaryota</taxon>
        <taxon>Fungi</taxon>
        <taxon>Dikarya</taxon>
        <taxon>Ascomycota</taxon>
        <taxon>Pezizomycotina</taxon>
        <taxon>Eurotiomycetes</taxon>
        <taxon>Chaetothyriomycetidae</taxon>
        <taxon>Chaetothyriales</taxon>
        <taxon>Herpotrichiellaceae</taxon>
        <taxon>Exophiala</taxon>
    </lineage>
</organism>
<evidence type="ECO:0000259" key="5">
    <source>
        <dbReference type="Pfam" id="PF00753"/>
    </source>
</evidence>
<evidence type="ECO:0000313" key="6">
    <source>
        <dbReference type="EMBL" id="KAJ8987844.1"/>
    </source>
</evidence>
<evidence type="ECO:0000313" key="7">
    <source>
        <dbReference type="Proteomes" id="UP001161757"/>
    </source>
</evidence>
<dbReference type="PANTHER" id="PTHR42978">
    <property type="entry name" value="QUORUM-QUENCHING LACTONASE YTNP-RELATED-RELATED"/>
    <property type="match status" value="1"/>
</dbReference>
<evidence type="ECO:0000256" key="1">
    <source>
        <dbReference type="ARBA" id="ARBA00007749"/>
    </source>
</evidence>
<dbReference type="Pfam" id="PF00753">
    <property type="entry name" value="Lactamase_B"/>
    <property type="match status" value="1"/>
</dbReference>
<evidence type="ECO:0000256" key="2">
    <source>
        <dbReference type="ARBA" id="ARBA00022723"/>
    </source>
</evidence>
<dbReference type="InterPro" id="IPR001279">
    <property type="entry name" value="Metallo-B-lactamas"/>
</dbReference>
<accession>A0AAN6EMG9</accession>
<dbReference type="PANTHER" id="PTHR42978:SF5">
    <property type="entry name" value="METALLO-BETA-LACTAMASE DOMAIN-CONTAINING PROTEIN"/>
    <property type="match status" value="1"/>
</dbReference>
<dbReference type="InterPro" id="IPR051013">
    <property type="entry name" value="MBL_superfamily_lactonases"/>
</dbReference>
<dbReference type="InterPro" id="IPR036866">
    <property type="entry name" value="RibonucZ/Hydroxyglut_hydro"/>
</dbReference>
<evidence type="ECO:0000256" key="3">
    <source>
        <dbReference type="ARBA" id="ARBA00022801"/>
    </source>
</evidence>
<evidence type="ECO:0000256" key="4">
    <source>
        <dbReference type="ARBA" id="ARBA00022833"/>
    </source>
</evidence>
<dbReference type="EMBL" id="JAJGCB010000022">
    <property type="protein sequence ID" value="KAJ8987844.1"/>
    <property type="molecule type" value="Genomic_DNA"/>
</dbReference>
<dbReference type="AlphaFoldDB" id="A0AAN6EMG9"/>
<keyword evidence="3" id="KW-0378">Hydrolase</keyword>
<dbReference type="GO" id="GO:0046872">
    <property type="term" value="F:metal ion binding"/>
    <property type="evidence" value="ECO:0007669"/>
    <property type="project" value="UniProtKB-KW"/>
</dbReference>
<reference evidence="6" key="1">
    <citation type="submission" date="2023-01" db="EMBL/GenBank/DDBJ databases">
        <title>Exophiala dermititidis isolated from Cystic Fibrosis Patient.</title>
        <authorList>
            <person name="Kurbessoian T."/>
            <person name="Crocker A."/>
            <person name="Murante D."/>
            <person name="Hogan D.A."/>
            <person name="Stajich J.E."/>
        </authorList>
    </citation>
    <scope>NUCLEOTIDE SEQUENCE</scope>
    <source>
        <strain evidence="6">Ex8</strain>
    </source>
</reference>
<gene>
    <name evidence="6" type="ORF">HRR80_008197</name>
</gene>
<dbReference type="Proteomes" id="UP001161757">
    <property type="component" value="Unassembled WGS sequence"/>
</dbReference>
<dbReference type="GO" id="GO:0016787">
    <property type="term" value="F:hydrolase activity"/>
    <property type="evidence" value="ECO:0007669"/>
    <property type="project" value="UniProtKB-KW"/>
</dbReference>